<keyword evidence="5 6" id="KW-0472">Membrane</keyword>
<proteinExistence type="predicted"/>
<keyword evidence="3 6" id="KW-0812">Transmembrane</keyword>
<evidence type="ECO:0000256" key="5">
    <source>
        <dbReference type="ARBA" id="ARBA00023136"/>
    </source>
</evidence>
<organism evidence="7">
    <name type="scientific">marine metagenome</name>
    <dbReference type="NCBI Taxonomy" id="408172"/>
    <lineage>
        <taxon>unclassified sequences</taxon>
        <taxon>metagenomes</taxon>
        <taxon>ecological metagenomes</taxon>
    </lineage>
</organism>
<name>A0A382JRK1_9ZZZZ</name>
<protein>
    <recommendedName>
        <fullName evidence="8">Polysaccharide biosynthesis protein C-terminal domain-containing protein</fullName>
    </recommendedName>
</protein>
<dbReference type="EMBL" id="UINC01075454">
    <property type="protein sequence ID" value="SVC13647.1"/>
    <property type="molecule type" value="Genomic_DNA"/>
</dbReference>
<feature type="transmembrane region" description="Helical" evidence="6">
    <location>
        <begin position="89"/>
        <end position="112"/>
    </location>
</feature>
<evidence type="ECO:0000256" key="2">
    <source>
        <dbReference type="ARBA" id="ARBA00022475"/>
    </source>
</evidence>
<evidence type="ECO:0000313" key="7">
    <source>
        <dbReference type="EMBL" id="SVC13647.1"/>
    </source>
</evidence>
<evidence type="ECO:0000256" key="4">
    <source>
        <dbReference type="ARBA" id="ARBA00022989"/>
    </source>
</evidence>
<gene>
    <name evidence="7" type="ORF">METZ01_LOCUS266501</name>
</gene>
<feature type="transmembrane region" description="Helical" evidence="6">
    <location>
        <begin position="124"/>
        <end position="143"/>
    </location>
</feature>
<reference evidence="7" key="1">
    <citation type="submission" date="2018-05" db="EMBL/GenBank/DDBJ databases">
        <authorList>
            <person name="Lanie J.A."/>
            <person name="Ng W.-L."/>
            <person name="Kazmierczak K.M."/>
            <person name="Andrzejewski T.M."/>
            <person name="Davidsen T.M."/>
            <person name="Wayne K.J."/>
            <person name="Tettelin H."/>
            <person name="Glass J.I."/>
            <person name="Rusch D."/>
            <person name="Podicherti R."/>
            <person name="Tsui H.-C.T."/>
            <person name="Winkler M.E."/>
        </authorList>
    </citation>
    <scope>NUCLEOTIDE SEQUENCE</scope>
</reference>
<evidence type="ECO:0008006" key="8">
    <source>
        <dbReference type="Google" id="ProtNLM"/>
    </source>
</evidence>
<dbReference type="AlphaFoldDB" id="A0A382JRK1"/>
<evidence type="ECO:0000256" key="1">
    <source>
        <dbReference type="ARBA" id="ARBA00004651"/>
    </source>
</evidence>
<feature type="transmembrane region" description="Helical" evidence="6">
    <location>
        <begin position="175"/>
        <end position="196"/>
    </location>
</feature>
<accession>A0A382JRK1</accession>
<sequence length="201" mass="22407">IKFRDFQFNEIKSRFKFIIFNYGNNISGLLGGQIDKILIASLFGFTLLGNYSLSLQITVGMMAIPSVISKYLLTEELHGETDRRFKKKIVIFCSIIAAIGFFVVPEILPKIFPKYLEVSDAVRIMSLAILPAAYAQIQVVRFLSQERSHIIFGGSTIYCVVLLVGIVSLTGTWGIIGIAVAYLLATISQVSGHTILNYKFR</sequence>
<keyword evidence="2" id="KW-1003">Cell membrane</keyword>
<dbReference type="InterPro" id="IPR050833">
    <property type="entry name" value="Poly_Biosynth_Transport"/>
</dbReference>
<dbReference type="PANTHER" id="PTHR30250:SF28">
    <property type="entry name" value="POLYSACCHARIDE BIOSYNTHESIS PROTEIN"/>
    <property type="match status" value="1"/>
</dbReference>
<feature type="transmembrane region" description="Helical" evidence="6">
    <location>
        <begin position="150"/>
        <end position="169"/>
    </location>
</feature>
<evidence type="ECO:0000256" key="3">
    <source>
        <dbReference type="ARBA" id="ARBA00022692"/>
    </source>
</evidence>
<comment type="subcellular location">
    <subcellularLocation>
        <location evidence="1">Cell membrane</location>
        <topology evidence="1">Multi-pass membrane protein</topology>
    </subcellularLocation>
</comment>
<keyword evidence="4 6" id="KW-1133">Transmembrane helix</keyword>
<feature type="transmembrane region" description="Helical" evidence="6">
    <location>
        <begin position="37"/>
        <end position="68"/>
    </location>
</feature>
<feature type="non-terminal residue" evidence="7">
    <location>
        <position position="1"/>
    </location>
</feature>
<evidence type="ECO:0000256" key="6">
    <source>
        <dbReference type="SAM" id="Phobius"/>
    </source>
</evidence>
<dbReference type="GO" id="GO:0005886">
    <property type="term" value="C:plasma membrane"/>
    <property type="evidence" value="ECO:0007669"/>
    <property type="project" value="UniProtKB-SubCell"/>
</dbReference>
<dbReference type="PANTHER" id="PTHR30250">
    <property type="entry name" value="PST FAMILY PREDICTED COLANIC ACID TRANSPORTER"/>
    <property type="match status" value="1"/>
</dbReference>